<dbReference type="RefSeq" id="WP_075058207.1">
    <property type="nucleotide sequence ID" value="NZ_CP012357.1"/>
</dbReference>
<dbReference type="PATRIC" id="fig|216942.3.peg.465"/>
<feature type="compositionally biased region" description="Basic and acidic residues" evidence="1">
    <location>
        <begin position="208"/>
        <end position="224"/>
    </location>
</feature>
<keyword evidence="3" id="KW-1185">Reference proteome</keyword>
<dbReference type="OrthoDB" id="389284at2"/>
<feature type="region of interest" description="Disordered" evidence="1">
    <location>
        <begin position="208"/>
        <end position="227"/>
    </location>
</feature>
<accession>A0A0K1W1B5</accession>
<name>A0A0K1W1B5_9MOLU</name>
<gene>
    <name evidence="2" type="ORF">SLITO_v1c04620</name>
</gene>
<dbReference type="Proteomes" id="UP000067476">
    <property type="component" value="Chromosome"/>
</dbReference>
<protein>
    <submittedName>
        <fullName evidence="2">Uncharacterized protein</fullName>
    </submittedName>
</protein>
<proteinExistence type="predicted"/>
<evidence type="ECO:0000256" key="1">
    <source>
        <dbReference type="SAM" id="MobiDB-lite"/>
    </source>
</evidence>
<evidence type="ECO:0000313" key="3">
    <source>
        <dbReference type="Proteomes" id="UP000067476"/>
    </source>
</evidence>
<reference evidence="2 3" key="1">
    <citation type="journal article" date="2015" name="Genome Announc.">
        <title>Complete Genome Sequence of Spiroplasma litorale TN-1T (DSM 21781), a Bacterium Isolated from a Green-Eyed Horsefly (Tabanus nigrovittatus).</title>
        <authorList>
            <person name="Lo W.S."/>
            <person name="Lai Y.C."/>
            <person name="Lien Y.W."/>
            <person name="Wang T.H."/>
            <person name="Kuo C.H."/>
        </authorList>
    </citation>
    <scope>NUCLEOTIDE SEQUENCE [LARGE SCALE GENOMIC DNA]</scope>
    <source>
        <strain evidence="2 3">TN-1</strain>
    </source>
</reference>
<evidence type="ECO:0000313" key="2">
    <source>
        <dbReference type="EMBL" id="AKX34115.1"/>
    </source>
</evidence>
<dbReference type="STRING" id="216942.SLITO_v1c04620"/>
<dbReference type="EMBL" id="CP012357">
    <property type="protein sequence ID" value="AKX34115.1"/>
    <property type="molecule type" value="Genomic_DNA"/>
</dbReference>
<sequence length="254" mass="30185">MKKILFIFLLFPIIIISLCNFFISQNLNENNNTLEDKLNQIIRKNKDWPEENDKFLDVWVNLHEESLKQINNSIKNIVDHYTSVYIEKYYYYKQNHYVGDTDSYGVPNFELNKLLNDIYNSDEVQFQSAYILRALYAESKINVILGKTNNLINPTSEIVLWAFKYYNALVFFQWIKIWINELGRNIEYGLSIDFYSFGGYVQLDENDQPKWDLPPSDKKPEAKPKTSLNKQLKDFVDETYNFVFINKGNKNNFI</sequence>
<dbReference type="AlphaFoldDB" id="A0A0K1W1B5"/>
<dbReference type="KEGG" id="sll:SLITO_v1c04620"/>
<organism evidence="2 3">
    <name type="scientific">Spiroplasma litorale</name>
    <dbReference type="NCBI Taxonomy" id="216942"/>
    <lineage>
        <taxon>Bacteria</taxon>
        <taxon>Bacillati</taxon>
        <taxon>Mycoplasmatota</taxon>
        <taxon>Mollicutes</taxon>
        <taxon>Entomoplasmatales</taxon>
        <taxon>Spiroplasmataceae</taxon>
        <taxon>Spiroplasma</taxon>
    </lineage>
</organism>